<dbReference type="GO" id="GO:0005524">
    <property type="term" value="F:ATP binding"/>
    <property type="evidence" value="ECO:0007669"/>
    <property type="project" value="InterPro"/>
</dbReference>
<feature type="domain" description="OLD protein-like TOPRIM" evidence="2">
    <location>
        <begin position="199"/>
        <end position="270"/>
    </location>
</feature>
<dbReference type="CDD" id="cd00267">
    <property type="entry name" value="ABC_ATPase"/>
    <property type="match status" value="1"/>
</dbReference>
<evidence type="ECO:0000313" key="3">
    <source>
        <dbReference type="EMBL" id="SFR36076.1"/>
    </source>
</evidence>
<dbReference type="InterPro" id="IPR034139">
    <property type="entry name" value="TOPRIM_OLD"/>
</dbReference>
<dbReference type="InterPro" id="IPR027417">
    <property type="entry name" value="P-loop_NTPase"/>
</dbReference>
<reference evidence="4" key="1">
    <citation type="submission" date="2016-10" db="EMBL/GenBank/DDBJ databases">
        <authorList>
            <person name="Varghese N."/>
            <person name="Submissions S."/>
        </authorList>
    </citation>
    <scope>NUCLEOTIDE SEQUENCE [LARGE SCALE GENOMIC DNA]</scope>
    <source>
        <strain evidence="4">CGMCC 1.7736</strain>
    </source>
</reference>
<dbReference type="Pfam" id="PF20469">
    <property type="entry name" value="OLD-like_TOPRIM"/>
    <property type="match status" value="1"/>
</dbReference>
<dbReference type="EMBL" id="FOYT01000001">
    <property type="protein sequence ID" value="SFR36076.1"/>
    <property type="molecule type" value="Genomic_DNA"/>
</dbReference>
<sequence length="384" mass="43208">MNAFRLPNDLPAFRNTTDLERDGDNLAQVLKTLRDEPNDKFDRIERAFVNIMDGVSGIRVPGRKAKNITVVVDEPGFGTAFELSEISSGSKEILTLITQIILSDGSSNLLLIEEPELHLHPIAERKIFDLLKNISENELTKVIVTTHSEVFVDQSKVDNILHVHRDGETGVSELFRVEGSADDVLVNLGYSNSSLYQSSGILFVEGRSDQRILEEFSRTISSSDDSLKSFDELRIEVFSGGGDTLVKNAPTLANITSRLRLPFLFVFDFDDQNPDEKHQDLKGEIGEYRVHILDKYCIESYLIDSPRAISAAFNFSESKIEQYLNNNSGQKNSKNVLKGLFKEFADGVTYDEEQHGWSIARQMNASELDDEMYLIVEQINSMLS</sequence>
<dbReference type="GO" id="GO:0016887">
    <property type="term" value="F:ATP hydrolysis activity"/>
    <property type="evidence" value="ECO:0007669"/>
    <property type="project" value="InterPro"/>
</dbReference>
<evidence type="ECO:0000259" key="2">
    <source>
        <dbReference type="Pfam" id="PF20469"/>
    </source>
</evidence>
<dbReference type="Gene3D" id="3.40.50.300">
    <property type="entry name" value="P-loop containing nucleotide triphosphate hydrolases"/>
    <property type="match status" value="1"/>
</dbReference>
<name>A0A1I6G1M2_9EURY</name>
<dbReference type="PANTHER" id="PTHR43581:SF2">
    <property type="entry name" value="EXCINUCLEASE ATPASE SUBUNIT"/>
    <property type="match status" value="1"/>
</dbReference>
<dbReference type="Pfam" id="PF13304">
    <property type="entry name" value="AAA_21"/>
    <property type="match status" value="1"/>
</dbReference>
<dbReference type="AlphaFoldDB" id="A0A1I6G1M2"/>
<dbReference type="STRING" id="553469.SAMN04487947_0415"/>
<feature type="domain" description="ATPase AAA-type core" evidence="1">
    <location>
        <begin position="23"/>
        <end position="153"/>
    </location>
</feature>
<keyword evidence="4" id="KW-1185">Reference proteome</keyword>
<accession>A0A1I6G1M2</accession>
<protein>
    <submittedName>
        <fullName evidence="3">AAA domain-containing protein, putative AbiEii toxin, Type IV TA system</fullName>
    </submittedName>
</protein>
<dbReference type="RefSeq" id="WP_089804133.1">
    <property type="nucleotide sequence ID" value="NZ_FOYT01000001.1"/>
</dbReference>
<dbReference type="OrthoDB" id="25344at2157"/>
<organism evidence="3 4">
    <name type="scientific">Halogeometricum rufum</name>
    <dbReference type="NCBI Taxonomy" id="553469"/>
    <lineage>
        <taxon>Archaea</taxon>
        <taxon>Methanobacteriati</taxon>
        <taxon>Methanobacteriota</taxon>
        <taxon>Stenosarchaea group</taxon>
        <taxon>Halobacteria</taxon>
        <taxon>Halobacteriales</taxon>
        <taxon>Haloferacaceae</taxon>
        <taxon>Halogeometricum</taxon>
    </lineage>
</organism>
<gene>
    <name evidence="3" type="ORF">SAMN04487947_0415</name>
</gene>
<dbReference type="InterPro" id="IPR051396">
    <property type="entry name" value="Bact_Antivir_Def_Nuclease"/>
</dbReference>
<dbReference type="PANTHER" id="PTHR43581">
    <property type="entry name" value="ATP/GTP PHOSPHATASE"/>
    <property type="match status" value="1"/>
</dbReference>
<dbReference type="SUPFAM" id="SSF52540">
    <property type="entry name" value="P-loop containing nucleoside triphosphate hydrolases"/>
    <property type="match status" value="1"/>
</dbReference>
<proteinExistence type="predicted"/>
<evidence type="ECO:0000313" key="4">
    <source>
        <dbReference type="Proteomes" id="UP000198531"/>
    </source>
</evidence>
<dbReference type="Proteomes" id="UP000198531">
    <property type="component" value="Unassembled WGS sequence"/>
</dbReference>
<evidence type="ECO:0000259" key="1">
    <source>
        <dbReference type="Pfam" id="PF13304"/>
    </source>
</evidence>
<dbReference type="InterPro" id="IPR003959">
    <property type="entry name" value="ATPase_AAA_core"/>
</dbReference>